<dbReference type="PANTHER" id="PTHR24171">
    <property type="entry name" value="ANKYRIN REPEAT DOMAIN-CONTAINING PROTEIN 39-RELATED"/>
    <property type="match status" value="1"/>
</dbReference>
<evidence type="ECO:0008006" key="7">
    <source>
        <dbReference type="Google" id="ProtNLM"/>
    </source>
</evidence>
<dbReference type="PROSITE" id="PS50088">
    <property type="entry name" value="ANK_REPEAT"/>
    <property type="match status" value="1"/>
</dbReference>
<name>A0A8H7QTQ2_9FUNG</name>
<accession>A0A8H7QTQ2</accession>
<keyword evidence="2 3" id="KW-0040">ANK repeat</keyword>
<protein>
    <recommendedName>
        <fullName evidence="7">Ankyrin</fullName>
    </recommendedName>
</protein>
<keyword evidence="6" id="KW-1185">Reference proteome</keyword>
<comment type="caution">
    <text evidence="5">The sequence shown here is derived from an EMBL/GenBank/DDBJ whole genome shotgun (WGS) entry which is preliminary data.</text>
</comment>
<dbReference type="PANTHER" id="PTHR24171:SF9">
    <property type="entry name" value="ANKYRIN REPEAT DOMAIN-CONTAINING PROTEIN 39"/>
    <property type="match status" value="1"/>
</dbReference>
<dbReference type="PROSITE" id="PS50297">
    <property type="entry name" value="ANK_REP_REGION"/>
    <property type="match status" value="1"/>
</dbReference>
<keyword evidence="1" id="KW-0677">Repeat</keyword>
<dbReference type="Proteomes" id="UP000603453">
    <property type="component" value="Unassembled WGS sequence"/>
</dbReference>
<evidence type="ECO:0000256" key="2">
    <source>
        <dbReference type="ARBA" id="ARBA00023043"/>
    </source>
</evidence>
<evidence type="ECO:0000256" key="3">
    <source>
        <dbReference type="PROSITE-ProRule" id="PRU00023"/>
    </source>
</evidence>
<evidence type="ECO:0000256" key="4">
    <source>
        <dbReference type="SAM" id="MobiDB-lite"/>
    </source>
</evidence>
<evidence type="ECO:0000313" key="6">
    <source>
        <dbReference type="Proteomes" id="UP000603453"/>
    </source>
</evidence>
<feature type="region of interest" description="Disordered" evidence="4">
    <location>
        <begin position="132"/>
        <end position="163"/>
    </location>
</feature>
<dbReference type="PRINTS" id="PR01415">
    <property type="entry name" value="ANKYRIN"/>
</dbReference>
<sequence>MKVPTTQDNLWVAAGDGQLDRVKELLETGVEVNSHDQFGYTAMHAAVSYSQFEVVKYLLEKGANVNVQDFEKDTPLYVAETVEMAQLLLDHGADPKVVNEDGITPAATAYEEGWDDVAHLLAAITKEVLVPTGEEEEEDSLAHMEQEENAEDDEEMDEELSNKMQEIMKRLEEQGGVENEEELREMVTKMVLDGMKRNLE</sequence>
<dbReference type="AlphaFoldDB" id="A0A8H7QTQ2"/>
<dbReference type="SUPFAM" id="SSF48403">
    <property type="entry name" value="Ankyrin repeat"/>
    <property type="match status" value="1"/>
</dbReference>
<evidence type="ECO:0000256" key="1">
    <source>
        <dbReference type="ARBA" id="ARBA00022737"/>
    </source>
</evidence>
<dbReference type="OrthoDB" id="19174at2759"/>
<reference evidence="5" key="1">
    <citation type="submission" date="2020-12" db="EMBL/GenBank/DDBJ databases">
        <title>Metabolic potential, ecology and presence of endohyphal bacteria is reflected in genomic diversity of Mucoromycotina.</title>
        <authorList>
            <person name="Muszewska A."/>
            <person name="Okrasinska A."/>
            <person name="Steczkiewicz K."/>
            <person name="Drgas O."/>
            <person name="Orlowska M."/>
            <person name="Perlinska-Lenart U."/>
            <person name="Aleksandrzak-Piekarczyk T."/>
            <person name="Szatraj K."/>
            <person name="Zielenkiewicz U."/>
            <person name="Pilsyk S."/>
            <person name="Malc E."/>
            <person name="Mieczkowski P."/>
            <person name="Kruszewska J.S."/>
            <person name="Biernat P."/>
            <person name="Pawlowska J."/>
        </authorList>
    </citation>
    <scope>NUCLEOTIDE SEQUENCE</scope>
    <source>
        <strain evidence="5">WA0000017839</strain>
    </source>
</reference>
<proteinExistence type="predicted"/>
<organism evidence="5 6">
    <name type="scientific">Mucor saturninus</name>
    <dbReference type="NCBI Taxonomy" id="64648"/>
    <lineage>
        <taxon>Eukaryota</taxon>
        <taxon>Fungi</taxon>
        <taxon>Fungi incertae sedis</taxon>
        <taxon>Mucoromycota</taxon>
        <taxon>Mucoromycotina</taxon>
        <taxon>Mucoromycetes</taxon>
        <taxon>Mucorales</taxon>
        <taxon>Mucorineae</taxon>
        <taxon>Mucoraceae</taxon>
        <taxon>Mucor</taxon>
    </lineage>
</organism>
<dbReference type="EMBL" id="JAEPRD010000108">
    <property type="protein sequence ID" value="KAG2198599.1"/>
    <property type="molecule type" value="Genomic_DNA"/>
</dbReference>
<dbReference type="InterPro" id="IPR036770">
    <property type="entry name" value="Ankyrin_rpt-contain_sf"/>
</dbReference>
<dbReference type="Gene3D" id="1.25.40.20">
    <property type="entry name" value="Ankyrin repeat-containing domain"/>
    <property type="match status" value="1"/>
</dbReference>
<dbReference type="SMART" id="SM00248">
    <property type="entry name" value="ANK"/>
    <property type="match status" value="3"/>
</dbReference>
<dbReference type="InterPro" id="IPR002110">
    <property type="entry name" value="Ankyrin_rpt"/>
</dbReference>
<feature type="repeat" description="ANK" evidence="3">
    <location>
        <begin position="38"/>
        <end position="70"/>
    </location>
</feature>
<evidence type="ECO:0000313" key="5">
    <source>
        <dbReference type="EMBL" id="KAG2198599.1"/>
    </source>
</evidence>
<dbReference type="Pfam" id="PF12796">
    <property type="entry name" value="Ank_2"/>
    <property type="match status" value="1"/>
</dbReference>
<gene>
    <name evidence="5" type="ORF">INT47_001046</name>
</gene>
<feature type="compositionally biased region" description="Acidic residues" evidence="4">
    <location>
        <begin position="147"/>
        <end position="159"/>
    </location>
</feature>